<evidence type="ECO:0000256" key="1">
    <source>
        <dbReference type="ARBA" id="ARBA00004613"/>
    </source>
</evidence>
<dbReference type="CDD" id="cd10918">
    <property type="entry name" value="CE4_NodB_like_5s_6s"/>
    <property type="match status" value="1"/>
</dbReference>
<reference evidence="4" key="1">
    <citation type="submission" date="2018-05" db="EMBL/GenBank/DDBJ databases">
        <authorList>
            <person name="Lanie J.A."/>
            <person name="Ng W.-L."/>
            <person name="Kazmierczak K.M."/>
            <person name="Andrzejewski T.M."/>
            <person name="Davidsen T.M."/>
            <person name="Wayne K.J."/>
            <person name="Tettelin H."/>
            <person name="Glass J.I."/>
            <person name="Rusch D."/>
            <person name="Podicherti R."/>
            <person name="Tsui H.-C.T."/>
            <person name="Winkler M.E."/>
        </authorList>
    </citation>
    <scope>NUCLEOTIDE SEQUENCE</scope>
</reference>
<dbReference type="InterPro" id="IPR011330">
    <property type="entry name" value="Glyco_hydro/deAcase_b/a-brl"/>
</dbReference>
<proteinExistence type="predicted"/>
<feature type="domain" description="NodB homology" evidence="3">
    <location>
        <begin position="49"/>
        <end position="246"/>
    </location>
</feature>
<gene>
    <name evidence="4" type="ORF">METZ01_LOCUS99458</name>
</gene>
<dbReference type="Pfam" id="PF01522">
    <property type="entry name" value="Polysacc_deac_1"/>
    <property type="match status" value="1"/>
</dbReference>
<evidence type="ECO:0000259" key="3">
    <source>
        <dbReference type="PROSITE" id="PS51677"/>
    </source>
</evidence>
<dbReference type="PANTHER" id="PTHR34216:SF3">
    <property type="entry name" value="POLY-BETA-1,6-N-ACETYL-D-GLUCOSAMINE N-DEACETYLASE"/>
    <property type="match status" value="1"/>
</dbReference>
<dbReference type="GO" id="GO:0005975">
    <property type="term" value="P:carbohydrate metabolic process"/>
    <property type="evidence" value="ECO:0007669"/>
    <property type="project" value="InterPro"/>
</dbReference>
<dbReference type="SUPFAM" id="SSF88713">
    <property type="entry name" value="Glycoside hydrolase/deacetylase"/>
    <property type="match status" value="1"/>
</dbReference>
<dbReference type="PANTHER" id="PTHR34216">
    <property type="match status" value="1"/>
</dbReference>
<protein>
    <recommendedName>
        <fullName evidence="3">NodB homology domain-containing protein</fullName>
    </recommendedName>
</protein>
<accession>A0A381W2A1</accession>
<name>A0A381W2A1_9ZZZZ</name>
<dbReference type="EMBL" id="UINC01010482">
    <property type="protein sequence ID" value="SVA46604.1"/>
    <property type="molecule type" value="Genomic_DNA"/>
</dbReference>
<keyword evidence="2" id="KW-0732">Signal</keyword>
<dbReference type="InterPro" id="IPR002509">
    <property type="entry name" value="NODB_dom"/>
</dbReference>
<dbReference type="PROSITE" id="PS51677">
    <property type="entry name" value="NODB"/>
    <property type="match status" value="1"/>
</dbReference>
<comment type="subcellular location">
    <subcellularLocation>
        <location evidence="1">Secreted</location>
    </subcellularLocation>
</comment>
<dbReference type="AlphaFoldDB" id="A0A381W2A1"/>
<organism evidence="4">
    <name type="scientific">marine metagenome</name>
    <dbReference type="NCBI Taxonomy" id="408172"/>
    <lineage>
        <taxon>unclassified sequences</taxon>
        <taxon>metagenomes</taxon>
        <taxon>ecological metagenomes</taxon>
    </lineage>
</organism>
<evidence type="ECO:0000256" key="2">
    <source>
        <dbReference type="ARBA" id="ARBA00022729"/>
    </source>
</evidence>
<feature type="non-terminal residue" evidence="4">
    <location>
        <position position="1"/>
    </location>
</feature>
<dbReference type="InterPro" id="IPR051398">
    <property type="entry name" value="Polysacch_Deacetylase"/>
</dbReference>
<evidence type="ECO:0000313" key="4">
    <source>
        <dbReference type="EMBL" id="SVA46604.1"/>
    </source>
</evidence>
<dbReference type="Gene3D" id="3.20.20.370">
    <property type="entry name" value="Glycoside hydrolase/deacetylase"/>
    <property type="match status" value="1"/>
</dbReference>
<sequence>VYNYSNPLIFTYHSISSNFHVGLNSVHPNRFRKHIEFIANLNNSTVENNHIKIAFDDGYESVYTNAFPIMEEYGLKGIVFPITGYIGKRNNWDVTFGINKAMHLNIDQILSLSDNGWEIGSHGHLHKSFKWLKNDEIKEDVKISKGFIEDITGKEAISFCLPFGDLTKKAIKIIEEAGFIKLFMQLPLLNRKLNTQKLQFNYSRSIYGIDSVKSLTKKYNNYIIEHLKESFIHSFSTATVLVKEML</sequence>
<dbReference type="GO" id="GO:0005576">
    <property type="term" value="C:extracellular region"/>
    <property type="evidence" value="ECO:0007669"/>
    <property type="project" value="UniProtKB-SubCell"/>
</dbReference>
<dbReference type="GO" id="GO:0016810">
    <property type="term" value="F:hydrolase activity, acting on carbon-nitrogen (but not peptide) bonds"/>
    <property type="evidence" value="ECO:0007669"/>
    <property type="project" value="InterPro"/>
</dbReference>